<keyword evidence="4" id="KW-0970">Cilium biogenesis/degradation</keyword>
<keyword evidence="10" id="KW-1185">Reference proteome</keyword>
<dbReference type="GO" id="GO:0060271">
    <property type="term" value="P:cilium assembly"/>
    <property type="evidence" value="ECO:0007669"/>
    <property type="project" value="TreeGrafter"/>
</dbReference>
<dbReference type="Proteomes" id="UP001059041">
    <property type="component" value="Linkage Group LG18"/>
</dbReference>
<evidence type="ECO:0000313" key="10">
    <source>
        <dbReference type="Proteomes" id="UP001059041"/>
    </source>
</evidence>
<feature type="chain" id="PRO_5040842052" evidence="6">
    <location>
        <begin position="24"/>
        <end position="540"/>
    </location>
</feature>
<gene>
    <name evidence="9" type="ORF">IRJ41_007076</name>
</gene>
<sequence length="540" mass="59006">MTTRVFFCILILYKFPFPPVTYSQNTPNFTAQTSLSTDLSEYPFNVTDNPPATTNQSPLAATTNCPCDVTPDFCDIGCCCDVMDCGLLNPGSVFIGCQQSTGSGICLESWLMFKANVNPTLVTVSGDRFCVQKEEENQSDVQTSPALFQSSYLYPLLLREPTAFNSQKTNFYKVDDIILTYFNGTSIVSTFRQPSPGPASSACVNRNPARFLRSSSLSCSRTVTTRSCVEDGGLSARTYFTGFSLLRAPEAQVEDRPELLIPVSTVRDWPEPRLHNGSCLNVVSEVEYGIEYTGKGEIVKITLNAKTINTNINTQLLQNHAITFQLVTSTPLMATPTPLSGPEGLKPGSPVIGWFGEKAQPLTVLGSSENGGCTARLLNRPPVLFTQNIITGCTFRSLASQCGVLRTELIEVLTATAVPELISMTTGDETEKSKVIFEDCPTPASEVCETGCTLPVALSVRVLWAQRGLRAMPQNHILGAKFIFTCQRLKCPLLSSITVTAEVVFTDTTIYPEAPRGQPEPEWKFPFSFFSRGAGEFDQE</sequence>
<comment type="caution">
    <text evidence="9">The sequence shown here is derived from an EMBL/GenBank/DDBJ whole genome shotgun (WGS) entry which is preliminary data.</text>
</comment>
<dbReference type="InterPro" id="IPR011677">
    <property type="entry name" value="TCTN1-3_dom"/>
</dbReference>
<evidence type="ECO:0000256" key="2">
    <source>
        <dbReference type="ARBA" id="ARBA00011495"/>
    </source>
</evidence>
<dbReference type="PANTHER" id="PTHR14611:SF4">
    <property type="entry name" value="TECTONIC-3"/>
    <property type="match status" value="1"/>
</dbReference>
<dbReference type="InterPro" id="IPR057724">
    <property type="entry name" value="TCTN1-3_N"/>
</dbReference>
<evidence type="ECO:0000256" key="5">
    <source>
        <dbReference type="ARBA" id="ARBA00023180"/>
    </source>
</evidence>
<feature type="domain" description="Tectonic-1-3 N-terminal" evidence="8">
    <location>
        <begin position="59"/>
        <end position="135"/>
    </location>
</feature>
<dbReference type="GO" id="GO:0007224">
    <property type="term" value="P:smoothened signaling pathway"/>
    <property type="evidence" value="ECO:0007669"/>
    <property type="project" value="TreeGrafter"/>
</dbReference>
<dbReference type="EMBL" id="JAFHDT010000018">
    <property type="protein sequence ID" value="KAI7796818.1"/>
    <property type="molecule type" value="Genomic_DNA"/>
</dbReference>
<organism evidence="9 10">
    <name type="scientific">Triplophysa rosa</name>
    <name type="common">Cave loach</name>
    <dbReference type="NCBI Taxonomy" id="992332"/>
    <lineage>
        <taxon>Eukaryota</taxon>
        <taxon>Metazoa</taxon>
        <taxon>Chordata</taxon>
        <taxon>Craniata</taxon>
        <taxon>Vertebrata</taxon>
        <taxon>Euteleostomi</taxon>
        <taxon>Actinopterygii</taxon>
        <taxon>Neopterygii</taxon>
        <taxon>Teleostei</taxon>
        <taxon>Ostariophysi</taxon>
        <taxon>Cypriniformes</taxon>
        <taxon>Nemacheilidae</taxon>
        <taxon>Triplophysa</taxon>
    </lineage>
</organism>
<evidence type="ECO:0000256" key="1">
    <source>
        <dbReference type="ARBA" id="ARBA00007633"/>
    </source>
</evidence>
<keyword evidence="5" id="KW-0325">Glycoprotein</keyword>
<evidence type="ECO:0000256" key="4">
    <source>
        <dbReference type="ARBA" id="ARBA00022794"/>
    </source>
</evidence>
<dbReference type="PANTHER" id="PTHR14611">
    <property type="entry name" value="TECTONIC FAMILY MEMBER"/>
    <property type="match status" value="1"/>
</dbReference>
<evidence type="ECO:0000256" key="6">
    <source>
        <dbReference type="SAM" id="SignalP"/>
    </source>
</evidence>
<accession>A0A9W7WGJ9</accession>
<keyword evidence="3 6" id="KW-0732">Signal</keyword>
<comment type="subunit">
    <text evidence="2">Part of the tectonic-like complex (also named B9 complex).</text>
</comment>
<feature type="signal peptide" evidence="6">
    <location>
        <begin position="1"/>
        <end position="23"/>
    </location>
</feature>
<dbReference type="Pfam" id="PF25752">
    <property type="entry name" value="DUF1619_N"/>
    <property type="match status" value="1"/>
</dbReference>
<feature type="domain" description="Tectonic-1-3" evidence="7">
    <location>
        <begin position="171"/>
        <end position="324"/>
    </location>
</feature>
<dbReference type="InterPro" id="IPR040354">
    <property type="entry name" value="TCTN1-3"/>
</dbReference>
<proteinExistence type="inferred from homology"/>
<evidence type="ECO:0000256" key="3">
    <source>
        <dbReference type="ARBA" id="ARBA00022729"/>
    </source>
</evidence>
<reference evidence="9" key="1">
    <citation type="submission" date="2021-02" db="EMBL/GenBank/DDBJ databases">
        <title>Comparative genomics reveals that relaxation of natural selection precedes convergent phenotypic evolution of cavefish.</title>
        <authorList>
            <person name="Peng Z."/>
        </authorList>
    </citation>
    <scope>NUCLEOTIDE SEQUENCE</scope>
    <source>
        <tissue evidence="9">Muscle</tissue>
    </source>
</reference>
<evidence type="ECO:0000259" key="8">
    <source>
        <dbReference type="Pfam" id="PF25752"/>
    </source>
</evidence>
<evidence type="ECO:0000313" key="9">
    <source>
        <dbReference type="EMBL" id="KAI7796818.1"/>
    </source>
</evidence>
<dbReference type="AlphaFoldDB" id="A0A9W7WGJ9"/>
<protein>
    <submittedName>
        <fullName evidence="9">Tectonic-3-like</fullName>
    </submittedName>
</protein>
<evidence type="ECO:0000259" key="7">
    <source>
        <dbReference type="Pfam" id="PF07773"/>
    </source>
</evidence>
<comment type="similarity">
    <text evidence="1">Belongs to the tectonic family.</text>
</comment>
<name>A0A9W7WGJ9_TRIRA</name>
<dbReference type="Pfam" id="PF07773">
    <property type="entry name" value="TCTN_DUF1619"/>
    <property type="match status" value="2"/>
</dbReference>
<feature type="domain" description="Tectonic-1-3" evidence="7">
    <location>
        <begin position="346"/>
        <end position="507"/>
    </location>
</feature>